<reference evidence="3 4" key="1">
    <citation type="submission" date="2024-01" db="EMBL/GenBank/DDBJ databases">
        <title>The genomes of 5 underutilized Papilionoideae crops provide insights into root nodulation and disease resistanc.</title>
        <authorList>
            <person name="Jiang F."/>
        </authorList>
    </citation>
    <scope>NUCLEOTIDE SEQUENCE [LARGE SCALE GENOMIC DNA]</scope>
    <source>
        <strain evidence="3">LVBAO_FW01</strain>
        <tissue evidence="3">Leaves</tissue>
    </source>
</reference>
<dbReference type="InterPro" id="IPR007110">
    <property type="entry name" value="Ig-like_dom"/>
</dbReference>
<comment type="caution">
    <text evidence="3">The sequence shown here is derived from an EMBL/GenBank/DDBJ whole genome shotgun (WGS) entry which is preliminary data.</text>
</comment>
<gene>
    <name evidence="3" type="ORF">VNO77_19972</name>
</gene>
<dbReference type="EMBL" id="JAYMYQ010000004">
    <property type="protein sequence ID" value="KAK7339313.1"/>
    <property type="molecule type" value="Genomic_DNA"/>
</dbReference>
<evidence type="ECO:0000313" key="4">
    <source>
        <dbReference type="Proteomes" id="UP001367508"/>
    </source>
</evidence>
<evidence type="ECO:0000259" key="2">
    <source>
        <dbReference type="PROSITE" id="PS50835"/>
    </source>
</evidence>
<feature type="domain" description="Ig-like" evidence="2">
    <location>
        <begin position="64"/>
        <end position="108"/>
    </location>
</feature>
<feature type="region of interest" description="Disordered" evidence="1">
    <location>
        <begin position="1"/>
        <end position="83"/>
    </location>
</feature>
<sequence>METEFDQPARSQRGVHRRIRFQTGRHVTRQAKCEPDPESVCVRALGHSTSRRGGSDGHLRFSPPNVEQEQGSSESSLSEGRRKKLRCKLCGTRIRSPTPKPCRNWQDN</sequence>
<name>A0AAN9LSB2_CANGL</name>
<keyword evidence="4" id="KW-1185">Reference proteome</keyword>
<protein>
    <recommendedName>
        <fullName evidence="2">Ig-like domain-containing protein</fullName>
    </recommendedName>
</protein>
<feature type="compositionally biased region" description="Low complexity" evidence="1">
    <location>
        <begin position="67"/>
        <end position="78"/>
    </location>
</feature>
<proteinExistence type="predicted"/>
<organism evidence="3 4">
    <name type="scientific">Canavalia gladiata</name>
    <name type="common">Sword bean</name>
    <name type="synonym">Dolichos gladiatus</name>
    <dbReference type="NCBI Taxonomy" id="3824"/>
    <lineage>
        <taxon>Eukaryota</taxon>
        <taxon>Viridiplantae</taxon>
        <taxon>Streptophyta</taxon>
        <taxon>Embryophyta</taxon>
        <taxon>Tracheophyta</taxon>
        <taxon>Spermatophyta</taxon>
        <taxon>Magnoliopsida</taxon>
        <taxon>eudicotyledons</taxon>
        <taxon>Gunneridae</taxon>
        <taxon>Pentapetalae</taxon>
        <taxon>rosids</taxon>
        <taxon>fabids</taxon>
        <taxon>Fabales</taxon>
        <taxon>Fabaceae</taxon>
        <taxon>Papilionoideae</taxon>
        <taxon>50 kb inversion clade</taxon>
        <taxon>NPAAA clade</taxon>
        <taxon>indigoferoid/millettioid clade</taxon>
        <taxon>Phaseoleae</taxon>
        <taxon>Canavalia</taxon>
    </lineage>
</organism>
<dbReference type="AlphaFoldDB" id="A0AAN9LSB2"/>
<evidence type="ECO:0000256" key="1">
    <source>
        <dbReference type="SAM" id="MobiDB-lite"/>
    </source>
</evidence>
<dbReference type="Proteomes" id="UP001367508">
    <property type="component" value="Unassembled WGS sequence"/>
</dbReference>
<dbReference type="PROSITE" id="PS50835">
    <property type="entry name" value="IG_LIKE"/>
    <property type="match status" value="1"/>
</dbReference>
<evidence type="ECO:0000313" key="3">
    <source>
        <dbReference type="EMBL" id="KAK7339313.1"/>
    </source>
</evidence>
<accession>A0AAN9LSB2</accession>